<comment type="similarity">
    <text evidence="2">Belongs to the multi antimicrobial extrusion (MATE) (TC 2.A.66.1) family. MepA subfamily.</text>
</comment>
<reference evidence="11 12" key="1">
    <citation type="submission" date="2019-03" db="EMBL/GenBank/DDBJ databases">
        <title>Genomic Encyclopedia of Type Strains, Phase IV (KMG-IV): sequencing the most valuable type-strain genomes for metagenomic binning, comparative biology and taxonomic classification.</title>
        <authorList>
            <person name="Goeker M."/>
        </authorList>
    </citation>
    <scope>NUCLEOTIDE SEQUENCE [LARGE SCALE GENOMIC DNA]</scope>
    <source>
        <strain evidence="11 12">DSM 102940</strain>
    </source>
</reference>
<dbReference type="Proteomes" id="UP000294919">
    <property type="component" value="Unassembled WGS sequence"/>
</dbReference>
<dbReference type="InterPro" id="IPR051327">
    <property type="entry name" value="MATE_MepA_subfamily"/>
</dbReference>
<dbReference type="InterPro" id="IPR002528">
    <property type="entry name" value="MATE_fam"/>
</dbReference>
<proteinExistence type="inferred from homology"/>
<evidence type="ECO:0000256" key="9">
    <source>
        <dbReference type="ARBA" id="ARBA00023251"/>
    </source>
</evidence>
<feature type="transmembrane region" description="Helical" evidence="10">
    <location>
        <begin position="321"/>
        <end position="345"/>
    </location>
</feature>
<keyword evidence="6 10" id="KW-0812">Transmembrane</keyword>
<feature type="transmembrane region" description="Helical" evidence="10">
    <location>
        <begin position="424"/>
        <end position="446"/>
    </location>
</feature>
<evidence type="ECO:0000256" key="10">
    <source>
        <dbReference type="SAM" id="Phobius"/>
    </source>
</evidence>
<keyword evidence="9" id="KW-0046">Antibiotic resistance</keyword>
<dbReference type="NCBIfam" id="TIGR00797">
    <property type="entry name" value="matE"/>
    <property type="match status" value="1"/>
</dbReference>
<evidence type="ECO:0000256" key="7">
    <source>
        <dbReference type="ARBA" id="ARBA00022989"/>
    </source>
</evidence>
<dbReference type="RefSeq" id="WP_132244589.1">
    <property type="nucleotide sequence ID" value="NZ_SLWV01000009.1"/>
</dbReference>
<gene>
    <name evidence="11" type="ORF">EV214_10925</name>
</gene>
<keyword evidence="7 10" id="KW-1133">Transmembrane helix</keyword>
<dbReference type="GO" id="GO:0005886">
    <property type="term" value="C:plasma membrane"/>
    <property type="evidence" value="ECO:0007669"/>
    <property type="project" value="UniProtKB-SubCell"/>
</dbReference>
<comment type="caution">
    <text evidence="11">The sequence shown here is derived from an EMBL/GenBank/DDBJ whole genome shotgun (WGS) entry which is preliminary data.</text>
</comment>
<dbReference type="EMBL" id="SLWV01000009">
    <property type="protein sequence ID" value="TCO75194.1"/>
    <property type="molecule type" value="Genomic_DNA"/>
</dbReference>
<name>A0A4R2KNV9_9FIRM</name>
<evidence type="ECO:0000256" key="8">
    <source>
        <dbReference type="ARBA" id="ARBA00023136"/>
    </source>
</evidence>
<dbReference type="PANTHER" id="PTHR43823:SF3">
    <property type="entry name" value="MULTIDRUG EXPORT PROTEIN MEPA"/>
    <property type="match status" value="1"/>
</dbReference>
<organism evidence="11 12">
    <name type="scientific">Marinisporobacter balticus</name>
    <dbReference type="NCBI Taxonomy" id="2018667"/>
    <lineage>
        <taxon>Bacteria</taxon>
        <taxon>Bacillati</taxon>
        <taxon>Bacillota</taxon>
        <taxon>Clostridia</taxon>
        <taxon>Peptostreptococcales</taxon>
        <taxon>Thermotaleaceae</taxon>
        <taxon>Marinisporobacter</taxon>
    </lineage>
</organism>
<keyword evidence="12" id="KW-1185">Reference proteome</keyword>
<evidence type="ECO:0000256" key="3">
    <source>
        <dbReference type="ARBA" id="ARBA00022106"/>
    </source>
</evidence>
<dbReference type="GO" id="GO:0015297">
    <property type="term" value="F:antiporter activity"/>
    <property type="evidence" value="ECO:0007669"/>
    <property type="project" value="InterPro"/>
</dbReference>
<keyword evidence="5" id="KW-1003">Cell membrane</keyword>
<feature type="transmembrane region" description="Helical" evidence="10">
    <location>
        <begin position="57"/>
        <end position="82"/>
    </location>
</feature>
<feature type="transmembrane region" description="Helical" evidence="10">
    <location>
        <begin position="145"/>
        <end position="162"/>
    </location>
</feature>
<evidence type="ECO:0000256" key="4">
    <source>
        <dbReference type="ARBA" id="ARBA00022448"/>
    </source>
</evidence>
<feature type="transmembrane region" description="Helical" evidence="10">
    <location>
        <begin position="174"/>
        <end position="194"/>
    </location>
</feature>
<accession>A0A4R2KNV9</accession>
<feature type="transmembrane region" description="Helical" evidence="10">
    <location>
        <begin position="278"/>
        <end position="309"/>
    </location>
</feature>
<feature type="transmembrane region" description="Helical" evidence="10">
    <location>
        <begin position="200"/>
        <end position="224"/>
    </location>
</feature>
<dbReference type="GO" id="GO:0042910">
    <property type="term" value="F:xenobiotic transmembrane transporter activity"/>
    <property type="evidence" value="ECO:0007669"/>
    <property type="project" value="InterPro"/>
</dbReference>
<dbReference type="InterPro" id="IPR045070">
    <property type="entry name" value="MATE_MepA-like"/>
</dbReference>
<evidence type="ECO:0000256" key="5">
    <source>
        <dbReference type="ARBA" id="ARBA00022475"/>
    </source>
</evidence>
<feature type="transmembrane region" description="Helical" evidence="10">
    <location>
        <begin position="365"/>
        <end position="390"/>
    </location>
</feature>
<evidence type="ECO:0000313" key="12">
    <source>
        <dbReference type="Proteomes" id="UP000294919"/>
    </source>
</evidence>
<dbReference type="OrthoDB" id="9808954at2"/>
<dbReference type="CDD" id="cd13143">
    <property type="entry name" value="MATE_MepA_like"/>
    <property type="match status" value="1"/>
</dbReference>
<evidence type="ECO:0000256" key="2">
    <source>
        <dbReference type="ARBA" id="ARBA00008417"/>
    </source>
</evidence>
<feature type="transmembrane region" description="Helical" evidence="10">
    <location>
        <begin position="24"/>
        <end position="45"/>
    </location>
</feature>
<feature type="transmembrane region" description="Helical" evidence="10">
    <location>
        <begin position="103"/>
        <end position="125"/>
    </location>
</feature>
<keyword evidence="8 10" id="KW-0472">Membrane</keyword>
<dbReference type="PANTHER" id="PTHR43823">
    <property type="entry name" value="SPORULATION PROTEIN YKVU"/>
    <property type="match status" value="1"/>
</dbReference>
<evidence type="ECO:0000313" key="11">
    <source>
        <dbReference type="EMBL" id="TCO75194.1"/>
    </source>
</evidence>
<dbReference type="InterPro" id="IPR048279">
    <property type="entry name" value="MdtK-like"/>
</dbReference>
<evidence type="ECO:0000256" key="6">
    <source>
        <dbReference type="ARBA" id="ARBA00022692"/>
    </source>
</evidence>
<dbReference type="PIRSF" id="PIRSF006603">
    <property type="entry name" value="DinF"/>
    <property type="match status" value="1"/>
</dbReference>
<comment type="subcellular location">
    <subcellularLocation>
        <location evidence="1">Cell membrane</location>
        <topology evidence="1">Multi-pass membrane protein</topology>
    </subcellularLocation>
</comment>
<sequence length="453" mass="49619">MKETEQIDSEQSINPLAQKFNIKLLLQFAFPTIFMMVFMGLYTIVDTIFVARLVNTNALSAINIVCPVINIIVGLGTMLATGGNAIISRKMGNNNEQEVHEDFSLIILTGLTIGVLIAILGLLYIESIIKVLGASDLLFPYCKDYLKILLIFTPASILQVLFQNLFVTAGKPSLGFWLVVFAGCTNALFDYVFIAILKMGIAGAALATSMGYMIPTVAGCIFFLQNKGGLHLCKPKMRLSILCESCFNGSSEMVSQLATAVTTFLFNATMLKLLGEDGVAAITIIIYSQFLLTTLYIGFSMGVAPIIGYNYGSRNINQLRSVFQLCIGFVFTVSILVFLISFLGGEYIVRTFAKDSDTVYSIAQNGFAIFAFSFLFSGLNIFACAMFTALSNGKISAILSFLRTFGFITIGLIVLPKILNINGIWLAIPVAEFLTFLLSATVLVIYKKQYRYI</sequence>
<dbReference type="Pfam" id="PF01554">
    <property type="entry name" value="MatE"/>
    <property type="match status" value="2"/>
</dbReference>
<dbReference type="GO" id="GO:0046677">
    <property type="term" value="P:response to antibiotic"/>
    <property type="evidence" value="ECO:0007669"/>
    <property type="project" value="UniProtKB-KW"/>
</dbReference>
<feature type="transmembrane region" description="Helical" evidence="10">
    <location>
        <begin position="397"/>
        <end position="418"/>
    </location>
</feature>
<keyword evidence="4" id="KW-0813">Transport</keyword>
<dbReference type="AlphaFoldDB" id="A0A4R2KNV9"/>
<evidence type="ECO:0000256" key="1">
    <source>
        <dbReference type="ARBA" id="ARBA00004651"/>
    </source>
</evidence>
<protein>
    <recommendedName>
        <fullName evidence="3">Multidrug export protein MepA</fullName>
    </recommendedName>
</protein>